<evidence type="ECO:0000313" key="2">
    <source>
        <dbReference type="Proteomes" id="UP000821845"/>
    </source>
</evidence>
<name>A0ACB7TJQ0_HYAAI</name>
<dbReference type="EMBL" id="CM023481">
    <property type="protein sequence ID" value="KAH6947401.1"/>
    <property type="molecule type" value="Genomic_DNA"/>
</dbReference>
<gene>
    <name evidence="1" type="ORF">HPB50_018556</name>
</gene>
<organism evidence="1 2">
    <name type="scientific">Hyalomma asiaticum</name>
    <name type="common">Tick</name>
    <dbReference type="NCBI Taxonomy" id="266040"/>
    <lineage>
        <taxon>Eukaryota</taxon>
        <taxon>Metazoa</taxon>
        <taxon>Ecdysozoa</taxon>
        <taxon>Arthropoda</taxon>
        <taxon>Chelicerata</taxon>
        <taxon>Arachnida</taxon>
        <taxon>Acari</taxon>
        <taxon>Parasitiformes</taxon>
        <taxon>Ixodida</taxon>
        <taxon>Ixodoidea</taxon>
        <taxon>Ixodidae</taxon>
        <taxon>Hyalomminae</taxon>
        <taxon>Hyalomma</taxon>
    </lineage>
</organism>
<proteinExistence type="predicted"/>
<keyword evidence="2" id="KW-1185">Reference proteome</keyword>
<reference evidence="1" key="1">
    <citation type="submission" date="2020-05" db="EMBL/GenBank/DDBJ databases">
        <title>Large-scale comparative analyses of tick genomes elucidate their genetic diversity and vector capacities.</title>
        <authorList>
            <person name="Jia N."/>
            <person name="Wang J."/>
            <person name="Shi W."/>
            <person name="Du L."/>
            <person name="Sun Y."/>
            <person name="Zhan W."/>
            <person name="Jiang J."/>
            <person name="Wang Q."/>
            <person name="Zhang B."/>
            <person name="Ji P."/>
            <person name="Sakyi L.B."/>
            <person name="Cui X."/>
            <person name="Yuan T."/>
            <person name="Jiang B."/>
            <person name="Yang W."/>
            <person name="Lam T.T.-Y."/>
            <person name="Chang Q."/>
            <person name="Ding S."/>
            <person name="Wang X."/>
            <person name="Zhu J."/>
            <person name="Ruan X."/>
            <person name="Zhao L."/>
            <person name="Wei J."/>
            <person name="Que T."/>
            <person name="Du C."/>
            <person name="Cheng J."/>
            <person name="Dai P."/>
            <person name="Han X."/>
            <person name="Huang E."/>
            <person name="Gao Y."/>
            <person name="Liu J."/>
            <person name="Shao H."/>
            <person name="Ye R."/>
            <person name="Li L."/>
            <person name="Wei W."/>
            <person name="Wang X."/>
            <person name="Wang C."/>
            <person name="Yang T."/>
            <person name="Huo Q."/>
            <person name="Li W."/>
            <person name="Guo W."/>
            <person name="Chen H."/>
            <person name="Zhou L."/>
            <person name="Ni X."/>
            <person name="Tian J."/>
            <person name="Zhou Y."/>
            <person name="Sheng Y."/>
            <person name="Liu T."/>
            <person name="Pan Y."/>
            <person name="Xia L."/>
            <person name="Li J."/>
            <person name="Zhao F."/>
            <person name="Cao W."/>
        </authorList>
    </citation>
    <scope>NUCLEOTIDE SEQUENCE</scope>
    <source>
        <strain evidence="1">Hyas-2018</strain>
    </source>
</reference>
<accession>A0ACB7TJQ0</accession>
<sequence>MRRNAEKPTNVVGDERGGRARRSAFPRSHRVVRRTPCHGQSSSVCAGALIRKKEGCRKDLSRRCRRDPTKLLGGVPLVAKGARSYGVVPPAQGRGADASSQK</sequence>
<dbReference type="Proteomes" id="UP000821845">
    <property type="component" value="Chromosome 1"/>
</dbReference>
<evidence type="ECO:0000313" key="1">
    <source>
        <dbReference type="EMBL" id="KAH6947401.1"/>
    </source>
</evidence>
<comment type="caution">
    <text evidence="1">The sequence shown here is derived from an EMBL/GenBank/DDBJ whole genome shotgun (WGS) entry which is preliminary data.</text>
</comment>
<protein>
    <submittedName>
        <fullName evidence="1">Uncharacterized protein</fullName>
    </submittedName>
</protein>